<evidence type="ECO:0000313" key="6">
    <source>
        <dbReference type="Proteomes" id="UP000184079"/>
    </source>
</evidence>
<dbReference type="AlphaFoldDB" id="A0A1M5RA96"/>
<dbReference type="EMBL" id="FQXD01000005">
    <property type="protein sequence ID" value="SHH23264.1"/>
    <property type="molecule type" value="Genomic_DNA"/>
</dbReference>
<dbReference type="Gene3D" id="3.40.50.300">
    <property type="entry name" value="P-loop containing nucleotide triphosphate hydrolases"/>
    <property type="match status" value="1"/>
</dbReference>
<evidence type="ECO:0000256" key="2">
    <source>
        <dbReference type="ARBA" id="ARBA00022741"/>
    </source>
</evidence>
<dbReference type="GO" id="GO:0016887">
    <property type="term" value="F:ATP hydrolysis activity"/>
    <property type="evidence" value="ECO:0007669"/>
    <property type="project" value="InterPro"/>
</dbReference>
<name>A0A1M5RA96_9BACI</name>
<keyword evidence="2" id="KW-0547">Nucleotide-binding</keyword>
<dbReference type="InterPro" id="IPR017871">
    <property type="entry name" value="ABC_transporter-like_CS"/>
</dbReference>
<organism evidence="5 6">
    <name type="scientific">Virgibacillus chiguensis</name>
    <dbReference type="NCBI Taxonomy" id="411959"/>
    <lineage>
        <taxon>Bacteria</taxon>
        <taxon>Bacillati</taxon>
        <taxon>Bacillota</taxon>
        <taxon>Bacilli</taxon>
        <taxon>Bacillales</taxon>
        <taxon>Bacillaceae</taxon>
        <taxon>Virgibacillus</taxon>
    </lineage>
</organism>
<sequence length="297" mass="34128">MFLEAKSISKSFGDKRALQDVTMNIKENEVLGVIGHNGAGKTTLFKLLLSMYQPNEGEIVVHESPFHLKNDVGYLPEERGLYAKTDVYSQLLAFGYLKGKKKQVLVPQIHFWLDYFELQHDKHQLVANLSKGNQQKVQFITAVLHQPKLLILDEPFSGLDPLHVERFTDAMTYMKQQGSTMLYSSHLIKGMEQLTDRILLLKQGEVVFQECIEAIRSRYGYLCTIKNPCLQKDMLIELGYPFSADNGTYVIELKQKSDVNAIVNQIPLEQNEWFTIEPMSLEAIFKRVNREVQKVEQ</sequence>
<dbReference type="InterPro" id="IPR051782">
    <property type="entry name" value="ABC_Transporter_VariousFunc"/>
</dbReference>
<dbReference type="PROSITE" id="PS50893">
    <property type="entry name" value="ABC_TRANSPORTER_2"/>
    <property type="match status" value="1"/>
</dbReference>
<accession>A0A1M5RA96</accession>
<dbReference type="InterPro" id="IPR003439">
    <property type="entry name" value="ABC_transporter-like_ATP-bd"/>
</dbReference>
<evidence type="ECO:0000256" key="1">
    <source>
        <dbReference type="ARBA" id="ARBA00022448"/>
    </source>
</evidence>
<evidence type="ECO:0000313" key="5">
    <source>
        <dbReference type="EMBL" id="SHH23264.1"/>
    </source>
</evidence>
<keyword evidence="6" id="KW-1185">Reference proteome</keyword>
<proteinExistence type="predicted"/>
<gene>
    <name evidence="5" type="ORF">SAMN05421807_10580</name>
</gene>
<reference evidence="6" key="1">
    <citation type="submission" date="2016-11" db="EMBL/GenBank/DDBJ databases">
        <authorList>
            <person name="Varghese N."/>
            <person name="Submissions S."/>
        </authorList>
    </citation>
    <scope>NUCLEOTIDE SEQUENCE [LARGE SCALE GENOMIC DNA]</scope>
    <source>
        <strain evidence="6">CGMCC 1.6496</strain>
    </source>
</reference>
<feature type="domain" description="ABC transporter" evidence="4">
    <location>
        <begin position="3"/>
        <end position="228"/>
    </location>
</feature>
<dbReference type="RefSeq" id="WP_073006874.1">
    <property type="nucleotide sequence ID" value="NZ_FQXD01000005.1"/>
</dbReference>
<dbReference type="Pfam" id="PF00005">
    <property type="entry name" value="ABC_tran"/>
    <property type="match status" value="1"/>
</dbReference>
<evidence type="ECO:0000256" key="3">
    <source>
        <dbReference type="ARBA" id="ARBA00022840"/>
    </source>
</evidence>
<evidence type="ECO:0000259" key="4">
    <source>
        <dbReference type="PROSITE" id="PS50893"/>
    </source>
</evidence>
<keyword evidence="1" id="KW-0813">Transport</keyword>
<keyword evidence="3 5" id="KW-0067">ATP-binding</keyword>
<dbReference type="InterPro" id="IPR003593">
    <property type="entry name" value="AAA+_ATPase"/>
</dbReference>
<dbReference type="PROSITE" id="PS00211">
    <property type="entry name" value="ABC_TRANSPORTER_1"/>
    <property type="match status" value="1"/>
</dbReference>
<dbReference type="SUPFAM" id="SSF52540">
    <property type="entry name" value="P-loop containing nucleoside triphosphate hydrolases"/>
    <property type="match status" value="1"/>
</dbReference>
<dbReference type="PANTHER" id="PTHR42939">
    <property type="entry name" value="ABC TRANSPORTER ATP-BINDING PROTEIN ALBC-RELATED"/>
    <property type="match status" value="1"/>
</dbReference>
<dbReference type="InterPro" id="IPR027417">
    <property type="entry name" value="P-loop_NTPase"/>
</dbReference>
<dbReference type="GO" id="GO:0005524">
    <property type="term" value="F:ATP binding"/>
    <property type="evidence" value="ECO:0007669"/>
    <property type="project" value="UniProtKB-KW"/>
</dbReference>
<dbReference type="PANTHER" id="PTHR42939:SF1">
    <property type="entry name" value="ABC TRANSPORTER ATP-BINDING PROTEIN ALBC-RELATED"/>
    <property type="match status" value="1"/>
</dbReference>
<protein>
    <submittedName>
        <fullName evidence="5">ABC-2 type transport system ATP-binding protein</fullName>
    </submittedName>
</protein>
<dbReference type="SMART" id="SM00382">
    <property type="entry name" value="AAA"/>
    <property type="match status" value="1"/>
</dbReference>
<dbReference type="Proteomes" id="UP000184079">
    <property type="component" value="Unassembled WGS sequence"/>
</dbReference>